<sequence length="119" mass="12023">MYSVEDLLISHGYKLPKNAAHPPPHPPPPPPSCEAAHHGTDSRRETVAGDRSGHGTANGSEAGVAVVGAYAVRGIGLPPPAKGCPGEWERSQGRAGAGGGNQGDTQKPSPGDFLSVDSG</sequence>
<dbReference type="Pfam" id="PF15351">
    <property type="entry name" value="JCAD"/>
    <property type="match status" value="1"/>
</dbReference>
<feature type="region of interest" description="Disordered" evidence="1">
    <location>
        <begin position="13"/>
        <end position="61"/>
    </location>
</feature>
<feature type="compositionally biased region" description="Pro residues" evidence="1">
    <location>
        <begin position="21"/>
        <end position="32"/>
    </location>
</feature>
<protein>
    <submittedName>
        <fullName evidence="2">Uncharacterized protein</fullName>
    </submittedName>
</protein>
<dbReference type="PANTHER" id="PTHR34757">
    <property type="entry name" value="JUNCTIONAL PROTEIN ASSOCIATED WITH CORONARY ARTERY DISEASE"/>
    <property type="match status" value="1"/>
</dbReference>
<dbReference type="PANTHER" id="PTHR34757:SF1">
    <property type="entry name" value="JUNCTIONAL CADHERIN 5-ASSOCIATED PROTEIN"/>
    <property type="match status" value="1"/>
</dbReference>
<reference evidence="2" key="1">
    <citation type="journal article" date="2023" name="Science">
        <title>Genome structures resolve the early diversification of teleost fishes.</title>
        <authorList>
            <person name="Parey E."/>
            <person name="Louis A."/>
            <person name="Montfort J."/>
            <person name="Bouchez O."/>
            <person name="Roques C."/>
            <person name="Iampietro C."/>
            <person name="Lluch J."/>
            <person name="Castinel A."/>
            <person name="Donnadieu C."/>
            <person name="Desvignes T."/>
            <person name="Floi Bucao C."/>
            <person name="Jouanno E."/>
            <person name="Wen M."/>
            <person name="Mejri S."/>
            <person name="Dirks R."/>
            <person name="Jansen H."/>
            <person name="Henkel C."/>
            <person name="Chen W.J."/>
            <person name="Zahm M."/>
            <person name="Cabau C."/>
            <person name="Klopp C."/>
            <person name="Thompson A.W."/>
            <person name="Robinson-Rechavi M."/>
            <person name="Braasch I."/>
            <person name="Lecointre G."/>
            <person name="Bobe J."/>
            <person name="Postlethwait J.H."/>
            <person name="Berthelot C."/>
            <person name="Roest Crollius H."/>
            <person name="Guiguen Y."/>
        </authorList>
    </citation>
    <scope>NUCLEOTIDE SEQUENCE</scope>
    <source>
        <strain evidence="2">NC1722</strain>
    </source>
</reference>
<dbReference type="GO" id="GO:0032587">
    <property type="term" value="C:ruffle membrane"/>
    <property type="evidence" value="ECO:0007669"/>
    <property type="project" value="TreeGrafter"/>
</dbReference>
<name>A0AAD7S522_9TELE</name>
<evidence type="ECO:0000313" key="3">
    <source>
        <dbReference type="Proteomes" id="UP001221898"/>
    </source>
</evidence>
<gene>
    <name evidence="2" type="ORF">AAFF_G00021800</name>
</gene>
<dbReference type="Proteomes" id="UP001221898">
    <property type="component" value="Unassembled WGS sequence"/>
</dbReference>
<dbReference type="GO" id="GO:0005912">
    <property type="term" value="C:adherens junction"/>
    <property type="evidence" value="ECO:0007669"/>
    <property type="project" value="TreeGrafter"/>
</dbReference>
<feature type="compositionally biased region" description="Basic and acidic residues" evidence="1">
    <location>
        <begin position="35"/>
        <end position="53"/>
    </location>
</feature>
<dbReference type="AlphaFoldDB" id="A0AAD7S522"/>
<accession>A0AAD7S522</accession>
<feature type="region of interest" description="Disordered" evidence="1">
    <location>
        <begin position="75"/>
        <end position="119"/>
    </location>
</feature>
<dbReference type="InterPro" id="IPR028221">
    <property type="entry name" value="JCAD"/>
</dbReference>
<dbReference type="GO" id="GO:1903589">
    <property type="term" value="P:positive regulation of blood vessel endothelial cell proliferation involved in sprouting angiogenesis"/>
    <property type="evidence" value="ECO:0007669"/>
    <property type="project" value="TreeGrafter"/>
</dbReference>
<comment type="caution">
    <text evidence="2">The sequence shown here is derived from an EMBL/GenBank/DDBJ whole genome shotgun (WGS) entry which is preliminary data.</text>
</comment>
<evidence type="ECO:0000313" key="2">
    <source>
        <dbReference type="EMBL" id="KAJ8396107.1"/>
    </source>
</evidence>
<dbReference type="EMBL" id="JAINUG010000109">
    <property type="protein sequence ID" value="KAJ8396107.1"/>
    <property type="molecule type" value="Genomic_DNA"/>
</dbReference>
<proteinExistence type="predicted"/>
<organism evidence="2 3">
    <name type="scientific">Aldrovandia affinis</name>
    <dbReference type="NCBI Taxonomy" id="143900"/>
    <lineage>
        <taxon>Eukaryota</taxon>
        <taxon>Metazoa</taxon>
        <taxon>Chordata</taxon>
        <taxon>Craniata</taxon>
        <taxon>Vertebrata</taxon>
        <taxon>Euteleostomi</taxon>
        <taxon>Actinopterygii</taxon>
        <taxon>Neopterygii</taxon>
        <taxon>Teleostei</taxon>
        <taxon>Notacanthiformes</taxon>
        <taxon>Halosauridae</taxon>
        <taxon>Aldrovandia</taxon>
    </lineage>
</organism>
<keyword evidence="3" id="KW-1185">Reference proteome</keyword>
<evidence type="ECO:0000256" key="1">
    <source>
        <dbReference type="SAM" id="MobiDB-lite"/>
    </source>
</evidence>